<evidence type="ECO:0000313" key="3">
    <source>
        <dbReference type="EMBL" id="KAJ3832844.1"/>
    </source>
</evidence>
<evidence type="ECO:0000256" key="2">
    <source>
        <dbReference type="SAM" id="Phobius"/>
    </source>
</evidence>
<reference evidence="3" key="1">
    <citation type="submission" date="2022-08" db="EMBL/GenBank/DDBJ databases">
        <authorList>
            <consortium name="DOE Joint Genome Institute"/>
            <person name="Min B."/>
            <person name="Riley R."/>
            <person name="Sierra-Patev S."/>
            <person name="Naranjo-Ortiz M."/>
            <person name="Looney B."/>
            <person name="Konkel Z."/>
            <person name="Slot J.C."/>
            <person name="Sakamoto Y."/>
            <person name="Steenwyk J.L."/>
            <person name="Rokas A."/>
            <person name="Carro J."/>
            <person name="Camarero S."/>
            <person name="Ferreira P."/>
            <person name="Molpeceres G."/>
            <person name="Ruiz-Duenas F.J."/>
            <person name="Serrano A."/>
            <person name="Henrissat B."/>
            <person name="Drula E."/>
            <person name="Hughes K.W."/>
            <person name="Mata J.L."/>
            <person name="Ishikawa N.K."/>
            <person name="Vargas-Isla R."/>
            <person name="Ushijima S."/>
            <person name="Smith C.A."/>
            <person name="Ahrendt S."/>
            <person name="Andreopoulos W."/>
            <person name="He G."/>
            <person name="Labutti K."/>
            <person name="Lipzen A."/>
            <person name="Ng V."/>
            <person name="Sandor L."/>
            <person name="Barry K."/>
            <person name="Martinez A.T."/>
            <person name="Xiao Y."/>
            <person name="Gibbons J.G."/>
            <person name="Terashima K."/>
            <person name="Hibbett D.S."/>
            <person name="Grigoriev I.V."/>
        </authorList>
    </citation>
    <scope>NUCLEOTIDE SEQUENCE</scope>
    <source>
        <strain evidence="3">TFB9207</strain>
    </source>
</reference>
<protein>
    <submittedName>
        <fullName evidence="3">Uncharacterized protein</fullName>
    </submittedName>
</protein>
<proteinExistence type="predicted"/>
<feature type="transmembrane region" description="Helical" evidence="2">
    <location>
        <begin position="135"/>
        <end position="155"/>
    </location>
</feature>
<name>A0AA38U5R5_9AGAR</name>
<accession>A0AA38U5R5</accession>
<evidence type="ECO:0000256" key="1">
    <source>
        <dbReference type="SAM" id="MobiDB-lite"/>
    </source>
</evidence>
<dbReference type="EMBL" id="MU806837">
    <property type="protein sequence ID" value="KAJ3832844.1"/>
    <property type="molecule type" value="Genomic_DNA"/>
</dbReference>
<evidence type="ECO:0000313" key="4">
    <source>
        <dbReference type="Proteomes" id="UP001163846"/>
    </source>
</evidence>
<keyword evidence="2" id="KW-1133">Transmembrane helix</keyword>
<gene>
    <name evidence="3" type="ORF">F5878DRAFT_666197</name>
</gene>
<feature type="compositionally biased region" description="Basic residues" evidence="1">
    <location>
        <begin position="32"/>
        <end position="46"/>
    </location>
</feature>
<comment type="caution">
    <text evidence="3">The sequence shown here is derived from an EMBL/GenBank/DDBJ whole genome shotgun (WGS) entry which is preliminary data.</text>
</comment>
<keyword evidence="2" id="KW-0472">Membrane</keyword>
<feature type="compositionally biased region" description="Polar residues" evidence="1">
    <location>
        <begin position="67"/>
        <end position="80"/>
    </location>
</feature>
<dbReference type="AlphaFoldDB" id="A0AA38U5R5"/>
<keyword evidence="4" id="KW-1185">Reference proteome</keyword>
<keyword evidence="2" id="KW-0812">Transmembrane</keyword>
<sequence>MPPRDRNHPGSPDSSILPRHSRLPSSSDRSQRPHGHQRSNRSRSPTRRPQTQIGRRRSRSQSRSRLPPSTNRSTQNTQQISIHTANRQDGQEVQAMSNWKKFAKKVGKEYSAPKRNFSRPMLTLMMQDLLNDNTAILYICVYAYFWLLVCRRASYLILLNDSNAISVVTLARVPYAIILDTLDGPFSMLYVLALNTLDTLKLKLS</sequence>
<organism evidence="3 4">
    <name type="scientific">Lentinula raphanica</name>
    <dbReference type="NCBI Taxonomy" id="153919"/>
    <lineage>
        <taxon>Eukaryota</taxon>
        <taxon>Fungi</taxon>
        <taxon>Dikarya</taxon>
        <taxon>Basidiomycota</taxon>
        <taxon>Agaricomycotina</taxon>
        <taxon>Agaricomycetes</taxon>
        <taxon>Agaricomycetidae</taxon>
        <taxon>Agaricales</taxon>
        <taxon>Marasmiineae</taxon>
        <taxon>Omphalotaceae</taxon>
        <taxon>Lentinula</taxon>
    </lineage>
</organism>
<feature type="region of interest" description="Disordered" evidence="1">
    <location>
        <begin position="1"/>
        <end position="80"/>
    </location>
</feature>
<dbReference type="Proteomes" id="UP001163846">
    <property type="component" value="Unassembled WGS sequence"/>
</dbReference>